<dbReference type="FunFam" id="2.40.110.10:FF:000002">
    <property type="entry name" value="Acyl-CoA dehydrogenase fadE12"/>
    <property type="match status" value="1"/>
</dbReference>
<organism evidence="14 15">
    <name type="scientific">Pusillimonas noertemannii</name>
    <dbReference type="NCBI Taxonomy" id="305977"/>
    <lineage>
        <taxon>Bacteria</taxon>
        <taxon>Pseudomonadati</taxon>
        <taxon>Pseudomonadota</taxon>
        <taxon>Betaproteobacteria</taxon>
        <taxon>Burkholderiales</taxon>
        <taxon>Alcaligenaceae</taxon>
        <taxon>Pusillimonas</taxon>
    </lineage>
</organism>
<evidence type="ECO:0000259" key="13">
    <source>
        <dbReference type="Pfam" id="PF02771"/>
    </source>
</evidence>
<dbReference type="Pfam" id="PF02771">
    <property type="entry name" value="Acyl-CoA_dh_N"/>
    <property type="match status" value="1"/>
</dbReference>
<dbReference type="PANTHER" id="PTHR43884">
    <property type="entry name" value="ACYL-COA DEHYDROGENASE"/>
    <property type="match status" value="1"/>
</dbReference>
<feature type="domain" description="Acyl-CoA oxidase/dehydrogenase middle" evidence="12">
    <location>
        <begin position="120"/>
        <end position="214"/>
    </location>
</feature>
<evidence type="ECO:0000256" key="1">
    <source>
        <dbReference type="ARBA" id="ARBA00001974"/>
    </source>
</evidence>
<dbReference type="PROSITE" id="PS00072">
    <property type="entry name" value="ACYL_COA_DH_1"/>
    <property type="match status" value="1"/>
</dbReference>
<dbReference type="OrthoDB" id="7807987at2"/>
<dbReference type="Gene3D" id="1.10.540.10">
    <property type="entry name" value="Acyl-CoA dehydrogenase/oxidase, N-terminal domain"/>
    <property type="match status" value="1"/>
</dbReference>
<comment type="cofactor">
    <cofactor evidence="1">
        <name>FAD</name>
        <dbReference type="ChEBI" id="CHEBI:57692"/>
    </cofactor>
</comment>
<dbReference type="SUPFAM" id="SSF47203">
    <property type="entry name" value="Acyl-CoA dehydrogenase C-terminal domain-like"/>
    <property type="match status" value="1"/>
</dbReference>
<evidence type="ECO:0000256" key="4">
    <source>
        <dbReference type="ARBA" id="ARBA00022801"/>
    </source>
</evidence>
<dbReference type="InterPro" id="IPR037069">
    <property type="entry name" value="AcylCoA_DH/ox_N_sf"/>
</dbReference>
<comment type="catalytic activity">
    <reaction evidence="7">
        <text>3-sulfinopropanoyl-CoA + H2O = propanoyl-CoA + sulfite + H(+)</text>
        <dbReference type="Rhea" id="RHEA:41624"/>
        <dbReference type="ChEBI" id="CHEBI:15377"/>
        <dbReference type="ChEBI" id="CHEBI:15378"/>
        <dbReference type="ChEBI" id="CHEBI:17359"/>
        <dbReference type="ChEBI" id="CHEBI:57392"/>
        <dbReference type="ChEBI" id="CHEBI:78349"/>
        <dbReference type="EC" id="3.13.1.4"/>
    </reaction>
    <physiologicalReaction direction="left-to-right" evidence="7">
        <dbReference type="Rhea" id="RHEA:41625"/>
    </physiologicalReaction>
</comment>
<evidence type="ECO:0000256" key="9">
    <source>
        <dbReference type="ARBA" id="ARBA00068311"/>
    </source>
</evidence>
<sequence>MPIQNPWDEEVVQGVQRFVQQKIIGRAQELEADPSYPEEIVSALKELGLFSIAVPQEFGGLELSVPTYAKIMEELAAGWTTLSCFLNSHTSASSILARHGTAQQKQSWLPSMATGELRVAIALTEPNGGSDLQAIRSSARKQADGGYVLNGSKIFITNGARAGAVVVLARTGSGKDGISLFMVHKGLAGFTVGANARTLGHSHIDVAELVFQDVKLPAEALVGQVEGQGLKQMLDALETGRIAMAATAVGLSRSALKAAQDFAAQRVAFGTEIINHQAIQMYLADMATQTMAAQSLVQTAAVVKQSGQRADMVCGMAKLFAGETCAKVALDCVRIHGGGGFVSDFPAERYYREAPYFIVTEGTNEIQKLIIAKRMQAGDAQALGLEGGHP</sequence>
<dbReference type="PANTHER" id="PTHR43884:SF12">
    <property type="entry name" value="ISOVALERYL-COA DEHYDROGENASE, MITOCHONDRIAL-RELATED"/>
    <property type="match status" value="1"/>
</dbReference>
<evidence type="ECO:0000256" key="3">
    <source>
        <dbReference type="ARBA" id="ARBA00022630"/>
    </source>
</evidence>
<name>A0A2U1CQS1_9BURK</name>
<dbReference type="SUPFAM" id="SSF56645">
    <property type="entry name" value="Acyl-CoA dehydrogenase NM domain-like"/>
    <property type="match status" value="1"/>
</dbReference>
<dbReference type="Proteomes" id="UP000246145">
    <property type="component" value="Unassembled WGS sequence"/>
</dbReference>
<evidence type="ECO:0000256" key="8">
    <source>
        <dbReference type="ARBA" id="ARBA00066461"/>
    </source>
</evidence>
<dbReference type="Pfam" id="PF02770">
    <property type="entry name" value="Acyl-CoA_dh_M"/>
    <property type="match status" value="1"/>
</dbReference>
<evidence type="ECO:0000256" key="5">
    <source>
        <dbReference type="ARBA" id="ARBA00022827"/>
    </source>
</evidence>
<dbReference type="Gene3D" id="1.20.140.10">
    <property type="entry name" value="Butyryl-CoA Dehydrogenase, subunit A, domain 3"/>
    <property type="match status" value="1"/>
</dbReference>
<evidence type="ECO:0000256" key="10">
    <source>
        <dbReference type="ARBA" id="ARBA00075603"/>
    </source>
</evidence>
<comment type="similarity">
    <text evidence="2">Belongs to the acyl-CoA dehydrogenase family.</text>
</comment>
<evidence type="ECO:0000256" key="7">
    <source>
        <dbReference type="ARBA" id="ARBA00052938"/>
    </source>
</evidence>
<keyword evidence="4" id="KW-0378">Hydrolase</keyword>
<feature type="domain" description="Acyl-CoA dehydrogenase/oxidase C-terminal" evidence="11">
    <location>
        <begin position="227"/>
        <end position="375"/>
    </location>
</feature>
<accession>A0A2U1CQS1</accession>
<protein>
    <recommendedName>
        <fullName evidence="9">3-sulfinopropanoyl-CoA desulfinase</fullName>
        <ecNumber evidence="8">3.13.1.4</ecNumber>
    </recommendedName>
    <alternativeName>
        <fullName evidence="10">3-sulfinopropionyl coenzyme A desulfinase</fullName>
    </alternativeName>
</protein>
<dbReference type="GO" id="GO:0016787">
    <property type="term" value="F:hydrolase activity"/>
    <property type="evidence" value="ECO:0007669"/>
    <property type="project" value="UniProtKB-KW"/>
</dbReference>
<gene>
    <name evidence="14" type="ORF">C7440_0633</name>
</gene>
<keyword evidence="6" id="KW-0560">Oxidoreductase</keyword>
<dbReference type="InterPro" id="IPR009100">
    <property type="entry name" value="AcylCoA_DH/oxidase_NM_dom_sf"/>
</dbReference>
<dbReference type="AlphaFoldDB" id="A0A2U1CQS1"/>
<proteinExistence type="inferred from homology"/>
<reference evidence="14 15" key="1">
    <citation type="submission" date="2018-04" db="EMBL/GenBank/DDBJ databases">
        <title>Genomic Encyclopedia of Type Strains, Phase IV (KMG-IV): sequencing the most valuable type-strain genomes for metagenomic binning, comparative biology and taxonomic classification.</title>
        <authorList>
            <person name="Goeker M."/>
        </authorList>
    </citation>
    <scope>NUCLEOTIDE SEQUENCE [LARGE SCALE GENOMIC DNA]</scope>
    <source>
        <strain evidence="14 15">DSM 10065</strain>
    </source>
</reference>
<comment type="caution">
    <text evidence="14">The sequence shown here is derived from an EMBL/GenBank/DDBJ whole genome shotgun (WGS) entry which is preliminary data.</text>
</comment>
<keyword evidence="3" id="KW-0285">Flavoprotein</keyword>
<dbReference type="STRING" id="1231391.GCA_000308195_02442"/>
<keyword evidence="15" id="KW-1185">Reference proteome</keyword>
<evidence type="ECO:0000313" key="15">
    <source>
        <dbReference type="Proteomes" id="UP000246145"/>
    </source>
</evidence>
<dbReference type="PIRSF" id="PIRSF016578">
    <property type="entry name" value="HsaA"/>
    <property type="match status" value="1"/>
</dbReference>
<dbReference type="InterPro" id="IPR046373">
    <property type="entry name" value="Acyl-CoA_Oxase/DH_mid-dom_sf"/>
</dbReference>
<dbReference type="EMBL" id="QEKO01000001">
    <property type="protein sequence ID" value="PVY68242.1"/>
    <property type="molecule type" value="Genomic_DNA"/>
</dbReference>
<dbReference type="InterPro" id="IPR036250">
    <property type="entry name" value="AcylCo_DH-like_C"/>
</dbReference>
<evidence type="ECO:0000259" key="12">
    <source>
        <dbReference type="Pfam" id="PF02770"/>
    </source>
</evidence>
<keyword evidence="5" id="KW-0274">FAD</keyword>
<dbReference type="InterPro" id="IPR009075">
    <property type="entry name" value="AcylCo_DH/oxidase_C"/>
</dbReference>
<dbReference type="EC" id="3.13.1.4" evidence="8"/>
<dbReference type="InterPro" id="IPR006089">
    <property type="entry name" value="Acyl-CoA_DH_CS"/>
</dbReference>
<evidence type="ECO:0000313" key="14">
    <source>
        <dbReference type="EMBL" id="PVY68242.1"/>
    </source>
</evidence>
<evidence type="ECO:0000256" key="2">
    <source>
        <dbReference type="ARBA" id="ARBA00009347"/>
    </source>
</evidence>
<dbReference type="FunFam" id="1.20.140.10:FF:000004">
    <property type="entry name" value="Acyl-CoA dehydrogenase FadE25"/>
    <property type="match status" value="1"/>
</dbReference>
<dbReference type="Pfam" id="PF00441">
    <property type="entry name" value="Acyl-CoA_dh_1"/>
    <property type="match status" value="1"/>
</dbReference>
<dbReference type="GO" id="GO:0003995">
    <property type="term" value="F:acyl-CoA dehydrogenase activity"/>
    <property type="evidence" value="ECO:0007669"/>
    <property type="project" value="InterPro"/>
</dbReference>
<evidence type="ECO:0000259" key="11">
    <source>
        <dbReference type="Pfam" id="PF00441"/>
    </source>
</evidence>
<dbReference type="Gene3D" id="2.40.110.10">
    <property type="entry name" value="Butyryl-CoA Dehydrogenase, subunit A, domain 2"/>
    <property type="match status" value="1"/>
</dbReference>
<dbReference type="GO" id="GO:0050660">
    <property type="term" value="F:flavin adenine dinucleotide binding"/>
    <property type="evidence" value="ECO:0007669"/>
    <property type="project" value="InterPro"/>
</dbReference>
<dbReference type="InterPro" id="IPR013786">
    <property type="entry name" value="AcylCoA_DH/ox_N"/>
</dbReference>
<dbReference type="RefSeq" id="WP_116517435.1">
    <property type="nucleotide sequence ID" value="NZ_JACCEX010000001.1"/>
</dbReference>
<feature type="domain" description="Acyl-CoA dehydrogenase/oxidase N-terminal" evidence="13">
    <location>
        <begin position="9"/>
        <end position="116"/>
    </location>
</feature>
<evidence type="ECO:0000256" key="6">
    <source>
        <dbReference type="ARBA" id="ARBA00023002"/>
    </source>
</evidence>
<dbReference type="InterPro" id="IPR006091">
    <property type="entry name" value="Acyl-CoA_Oxase/DH_mid-dom"/>
</dbReference>